<name>A0A316V6Q5_9BASI</name>
<dbReference type="Proteomes" id="UP000245884">
    <property type="component" value="Unassembled WGS sequence"/>
</dbReference>
<organism evidence="2 3">
    <name type="scientific">Jaminaea rosea</name>
    <dbReference type="NCBI Taxonomy" id="1569628"/>
    <lineage>
        <taxon>Eukaryota</taxon>
        <taxon>Fungi</taxon>
        <taxon>Dikarya</taxon>
        <taxon>Basidiomycota</taxon>
        <taxon>Ustilaginomycotina</taxon>
        <taxon>Exobasidiomycetes</taxon>
        <taxon>Microstromatales</taxon>
        <taxon>Microstromatales incertae sedis</taxon>
        <taxon>Jaminaea</taxon>
    </lineage>
</organism>
<evidence type="ECO:0008006" key="4">
    <source>
        <dbReference type="Google" id="ProtNLM"/>
    </source>
</evidence>
<sequence length="301" mass="32309">MLPSILSLLSLATAAIALSHTPFASRQAPNTIYPSDPVGQTASWNLTAFALPIKKSLAQSMANGHKLLPVRGLPAGYLKEDEHPLILYGGLQHDIRQVGVTIPNLVIQRTLLPFVDASNDGSTAFTRIPTVIYISQLVPALAGTLQQLNNMVLANFDPPDAAYKSIGGGQMSLSVDVGVKLDGLLGLPTPDSPVVNAIFSRAGSSNRKSIHPKFFKGVLSAPYEHTDIPTCTKQTFYFDETYAHPFRVKGSTVQVLFPSLPSAMTFKNVYGLSIAAQWDNPFGPGQSCASLRSDAQAVKYE</sequence>
<evidence type="ECO:0000313" key="3">
    <source>
        <dbReference type="Proteomes" id="UP000245884"/>
    </source>
</evidence>
<dbReference type="RefSeq" id="XP_025365747.1">
    <property type="nucleotide sequence ID" value="XM_025505352.1"/>
</dbReference>
<dbReference type="AlphaFoldDB" id="A0A316V6Q5"/>
<dbReference type="GeneID" id="37027175"/>
<proteinExistence type="predicted"/>
<feature type="chain" id="PRO_5016236888" description="Peptidase A1 domain-containing protein" evidence="1">
    <location>
        <begin position="18"/>
        <end position="301"/>
    </location>
</feature>
<evidence type="ECO:0000313" key="2">
    <source>
        <dbReference type="EMBL" id="PWN31135.1"/>
    </source>
</evidence>
<keyword evidence="3" id="KW-1185">Reference proteome</keyword>
<accession>A0A316V6Q5</accession>
<protein>
    <recommendedName>
        <fullName evidence="4">Peptidase A1 domain-containing protein</fullName>
    </recommendedName>
</protein>
<reference evidence="2 3" key="1">
    <citation type="journal article" date="2018" name="Mol. Biol. Evol.">
        <title>Broad Genomic Sampling Reveals a Smut Pathogenic Ancestry of the Fungal Clade Ustilaginomycotina.</title>
        <authorList>
            <person name="Kijpornyongpan T."/>
            <person name="Mondo S.J."/>
            <person name="Barry K."/>
            <person name="Sandor L."/>
            <person name="Lee J."/>
            <person name="Lipzen A."/>
            <person name="Pangilinan J."/>
            <person name="LaButti K."/>
            <person name="Hainaut M."/>
            <person name="Henrissat B."/>
            <person name="Grigoriev I.V."/>
            <person name="Spatafora J.W."/>
            <person name="Aime M.C."/>
        </authorList>
    </citation>
    <scope>NUCLEOTIDE SEQUENCE [LARGE SCALE GENOMIC DNA]</scope>
    <source>
        <strain evidence="2 3">MCA 5214</strain>
    </source>
</reference>
<feature type="signal peptide" evidence="1">
    <location>
        <begin position="1"/>
        <end position="17"/>
    </location>
</feature>
<evidence type="ECO:0000256" key="1">
    <source>
        <dbReference type="SAM" id="SignalP"/>
    </source>
</evidence>
<keyword evidence="1" id="KW-0732">Signal</keyword>
<dbReference type="OrthoDB" id="265717at2759"/>
<gene>
    <name evidence="2" type="ORF">BDZ90DRAFT_230128</name>
</gene>
<dbReference type="EMBL" id="KZ819662">
    <property type="protein sequence ID" value="PWN31135.1"/>
    <property type="molecule type" value="Genomic_DNA"/>
</dbReference>